<feature type="domain" description="Response regulatory" evidence="10">
    <location>
        <begin position="1"/>
        <end position="117"/>
    </location>
</feature>
<dbReference type="PANTHER" id="PTHR48111">
    <property type="entry name" value="REGULATOR OF RPOS"/>
    <property type="match status" value="1"/>
</dbReference>
<gene>
    <name evidence="12" type="ORF">XD97_0518</name>
</gene>
<evidence type="ECO:0000256" key="5">
    <source>
        <dbReference type="ARBA" id="ARBA00023125"/>
    </source>
</evidence>
<evidence type="ECO:0000256" key="1">
    <source>
        <dbReference type="ARBA" id="ARBA00018672"/>
    </source>
</evidence>
<dbReference type="InterPro" id="IPR036388">
    <property type="entry name" value="WH-like_DNA-bd_sf"/>
</dbReference>
<feature type="DNA-binding region" description="OmpR/PhoB-type" evidence="9">
    <location>
        <begin position="132"/>
        <end position="231"/>
    </location>
</feature>
<dbReference type="Gene3D" id="1.10.10.10">
    <property type="entry name" value="Winged helix-like DNA-binding domain superfamily/Winged helix DNA-binding domain"/>
    <property type="match status" value="1"/>
</dbReference>
<dbReference type="GO" id="GO:0000156">
    <property type="term" value="F:phosphorelay response regulator activity"/>
    <property type="evidence" value="ECO:0007669"/>
    <property type="project" value="TreeGrafter"/>
</dbReference>
<protein>
    <recommendedName>
        <fullName evidence="1">Stage 0 sporulation protein A homolog</fullName>
    </recommendedName>
</protein>
<organism evidence="12 13">
    <name type="scientific">Pelotomaculum thermopropionicum</name>
    <dbReference type="NCBI Taxonomy" id="110500"/>
    <lineage>
        <taxon>Bacteria</taxon>
        <taxon>Bacillati</taxon>
        <taxon>Bacillota</taxon>
        <taxon>Clostridia</taxon>
        <taxon>Eubacteriales</taxon>
        <taxon>Desulfotomaculaceae</taxon>
        <taxon>Pelotomaculum</taxon>
    </lineage>
</organism>
<dbReference type="Gene3D" id="6.10.250.690">
    <property type="match status" value="1"/>
</dbReference>
<proteinExistence type="predicted"/>
<keyword evidence="4" id="KW-0805">Transcription regulation</keyword>
<dbReference type="Pfam" id="PF00072">
    <property type="entry name" value="Response_reg"/>
    <property type="match status" value="1"/>
</dbReference>
<evidence type="ECO:0000259" key="11">
    <source>
        <dbReference type="PROSITE" id="PS51755"/>
    </source>
</evidence>
<feature type="domain" description="OmpR/PhoB-type" evidence="11">
    <location>
        <begin position="132"/>
        <end position="231"/>
    </location>
</feature>
<dbReference type="GO" id="GO:0006355">
    <property type="term" value="P:regulation of DNA-templated transcription"/>
    <property type="evidence" value="ECO:0007669"/>
    <property type="project" value="InterPro"/>
</dbReference>
<dbReference type="GO" id="GO:0000976">
    <property type="term" value="F:transcription cis-regulatory region binding"/>
    <property type="evidence" value="ECO:0007669"/>
    <property type="project" value="TreeGrafter"/>
</dbReference>
<sequence>MILVVDDEISILELLRFNLAREGYRVLTANDGQQALHCARAEKPDLIILDIMLPVMDGYEVCRILKAGKETAGIPVLMLSARDDVLDKVVGLELGADDYIAKPFSPRELVARVKANLRRKAQASARQLEGRAGEIKVDQLVIRPEKYEAVLDGEKLDLTPKEFELLSLMAENPGRVFSRDVLLEKIWSYVSARETRTVDVHIRYLRQKVERNPARPQYIETVRGVGYRFKASR</sequence>
<keyword evidence="3" id="KW-0902">Two-component regulatory system</keyword>
<evidence type="ECO:0000313" key="13">
    <source>
        <dbReference type="Proteomes" id="UP000054705"/>
    </source>
</evidence>
<keyword evidence="2 8" id="KW-0597">Phosphoprotein</keyword>
<dbReference type="AlphaFoldDB" id="A0A101HSF3"/>
<evidence type="ECO:0000256" key="7">
    <source>
        <dbReference type="ARBA" id="ARBA00024867"/>
    </source>
</evidence>
<dbReference type="InterPro" id="IPR001867">
    <property type="entry name" value="OmpR/PhoB-type_DNA-bd"/>
</dbReference>
<accession>A0A101HSF3</accession>
<dbReference type="GO" id="GO:0005829">
    <property type="term" value="C:cytosol"/>
    <property type="evidence" value="ECO:0007669"/>
    <property type="project" value="TreeGrafter"/>
</dbReference>
<dbReference type="CDD" id="cd00383">
    <property type="entry name" value="trans_reg_C"/>
    <property type="match status" value="1"/>
</dbReference>
<comment type="function">
    <text evidence="7">May play the central regulatory role in sporulation. It may be an element of the effector pathway responsible for the activation of sporulation genes in response to nutritional stress. Spo0A may act in concert with spo0H (a sigma factor) to control the expression of some genes that are critical to the sporulation process.</text>
</comment>
<dbReference type="Gene3D" id="3.40.50.2300">
    <property type="match status" value="1"/>
</dbReference>
<name>A0A101HSF3_9FIRM</name>
<dbReference type="PROSITE" id="PS50110">
    <property type="entry name" value="RESPONSE_REGULATORY"/>
    <property type="match status" value="1"/>
</dbReference>
<dbReference type="SUPFAM" id="SSF46894">
    <property type="entry name" value="C-terminal effector domain of the bipartite response regulators"/>
    <property type="match status" value="1"/>
</dbReference>
<dbReference type="SUPFAM" id="SSF52172">
    <property type="entry name" value="CheY-like"/>
    <property type="match status" value="1"/>
</dbReference>
<dbReference type="PANTHER" id="PTHR48111:SF40">
    <property type="entry name" value="PHOSPHATE REGULON TRANSCRIPTIONAL REGULATORY PROTEIN PHOB"/>
    <property type="match status" value="1"/>
</dbReference>
<dbReference type="FunFam" id="3.40.50.2300:FF:000001">
    <property type="entry name" value="DNA-binding response regulator PhoB"/>
    <property type="match status" value="1"/>
</dbReference>
<comment type="caution">
    <text evidence="12">The sequence shown here is derived from an EMBL/GenBank/DDBJ whole genome shotgun (WGS) entry which is preliminary data.</text>
</comment>
<dbReference type="EMBL" id="LGGS01000114">
    <property type="protein sequence ID" value="KUK82024.1"/>
    <property type="molecule type" value="Genomic_DNA"/>
</dbReference>
<dbReference type="InterPro" id="IPR011006">
    <property type="entry name" value="CheY-like_superfamily"/>
</dbReference>
<dbReference type="Pfam" id="PF00486">
    <property type="entry name" value="Trans_reg_C"/>
    <property type="match status" value="1"/>
</dbReference>
<evidence type="ECO:0000256" key="4">
    <source>
        <dbReference type="ARBA" id="ARBA00023015"/>
    </source>
</evidence>
<dbReference type="Proteomes" id="UP000054705">
    <property type="component" value="Unassembled WGS sequence"/>
</dbReference>
<keyword evidence="5 9" id="KW-0238">DNA-binding</keyword>
<evidence type="ECO:0000256" key="9">
    <source>
        <dbReference type="PROSITE-ProRule" id="PRU01091"/>
    </source>
</evidence>
<dbReference type="SMART" id="SM00862">
    <property type="entry name" value="Trans_reg_C"/>
    <property type="match status" value="1"/>
</dbReference>
<evidence type="ECO:0000256" key="6">
    <source>
        <dbReference type="ARBA" id="ARBA00023163"/>
    </source>
</evidence>
<evidence type="ECO:0000256" key="8">
    <source>
        <dbReference type="PROSITE-ProRule" id="PRU00169"/>
    </source>
</evidence>
<dbReference type="FunFam" id="1.10.10.10:FF:000018">
    <property type="entry name" value="DNA-binding response regulator ResD"/>
    <property type="match status" value="1"/>
</dbReference>
<evidence type="ECO:0000259" key="10">
    <source>
        <dbReference type="PROSITE" id="PS50110"/>
    </source>
</evidence>
<evidence type="ECO:0000256" key="3">
    <source>
        <dbReference type="ARBA" id="ARBA00023012"/>
    </source>
</evidence>
<evidence type="ECO:0000313" key="12">
    <source>
        <dbReference type="EMBL" id="KUK82024.1"/>
    </source>
</evidence>
<dbReference type="SMART" id="SM00448">
    <property type="entry name" value="REC"/>
    <property type="match status" value="1"/>
</dbReference>
<dbReference type="PROSITE" id="PS51755">
    <property type="entry name" value="OMPR_PHOB"/>
    <property type="match status" value="1"/>
</dbReference>
<dbReference type="PATRIC" id="fig|110500.4.peg.797"/>
<keyword evidence="6" id="KW-0804">Transcription</keyword>
<evidence type="ECO:0000256" key="2">
    <source>
        <dbReference type="ARBA" id="ARBA00022553"/>
    </source>
</evidence>
<feature type="modified residue" description="4-aspartylphosphate" evidence="8">
    <location>
        <position position="50"/>
    </location>
</feature>
<dbReference type="InterPro" id="IPR039420">
    <property type="entry name" value="WalR-like"/>
</dbReference>
<dbReference type="InterPro" id="IPR016032">
    <property type="entry name" value="Sig_transdc_resp-reg_C-effctor"/>
</dbReference>
<dbReference type="InterPro" id="IPR001789">
    <property type="entry name" value="Sig_transdc_resp-reg_receiver"/>
</dbReference>
<dbReference type="GO" id="GO:0032993">
    <property type="term" value="C:protein-DNA complex"/>
    <property type="evidence" value="ECO:0007669"/>
    <property type="project" value="TreeGrafter"/>
</dbReference>
<reference evidence="13" key="1">
    <citation type="journal article" date="2015" name="MBio">
        <title>Genome-Resolved Metagenomic Analysis Reveals Roles for Candidate Phyla and Other Microbial Community Members in Biogeochemical Transformations in Oil Reservoirs.</title>
        <authorList>
            <person name="Hu P."/>
            <person name="Tom L."/>
            <person name="Singh A."/>
            <person name="Thomas B.C."/>
            <person name="Baker B.J."/>
            <person name="Piceno Y.M."/>
            <person name="Andersen G.L."/>
            <person name="Banfield J.F."/>
        </authorList>
    </citation>
    <scope>NUCLEOTIDE SEQUENCE [LARGE SCALE GENOMIC DNA]</scope>
</reference>